<evidence type="ECO:0000256" key="1">
    <source>
        <dbReference type="ARBA" id="ARBA00001947"/>
    </source>
</evidence>
<dbReference type="GO" id="GO:0006508">
    <property type="term" value="P:proteolysis"/>
    <property type="evidence" value="ECO:0007669"/>
    <property type="project" value="UniProtKB-KW"/>
</dbReference>
<evidence type="ECO:0000256" key="5">
    <source>
        <dbReference type="ARBA" id="ARBA00022723"/>
    </source>
</evidence>
<keyword evidence="3" id="KW-0121">Carboxypeptidase</keyword>
<dbReference type="Gene3D" id="3.40.630.10">
    <property type="entry name" value="Zn peptidases"/>
    <property type="match status" value="1"/>
</dbReference>
<proteinExistence type="inferred from homology"/>
<keyword evidence="6" id="KW-0732">Signal</keyword>
<keyword evidence="7" id="KW-0378">Hydrolase</keyword>
<dbReference type="PANTHER" id="PTHR11705:SF143">
    <property type="entry name" value="SLL0236 PROTEIN"/>
    <property type="match status" value="1"/>
</dbReference>
<sequence>MNLFYFMNWLTENYGIDPEATALVNSRELYFIPAVNPDGLVYNQQIASNGGGMQRKNRRETCSSTPDGIDLNRNYSYMWGYDNSGSSPDGCSETYRGASPFSESETETVKNFVEAHDFKIALNYHSYGNLFIHPFGYDPSLSLPEEDHEIFIEYGEAMTQYNNYLLGTGIETVGYTVNGEACDWMYGEHGIYAYTPEVGADSDGFWPSTIRIVPLAEENLFPNQYAAWAVGAKYEVDFAVAAG</sequence>
<comment type="similarity">
    <text evidence="2">Belongs to the peptidase M14 family.</text>
</comment>
<keyword evidence="9" id="KW-0482">Metalloprotease</keyword>
<gene>
    <name evidence="11" type="ORF">METZ01_LOCUS472957</name>
</gene>
<evidence type="ECO:0000313" key="11">
    <source>
        <dbReference type="EMBL" id="SVE20103.1"/>
    </source>
</evidence>
<dbReference type="PANTHER" id="PTHR11705">
    <property type="entry name" value="PROTEASE FAMILY M14 CARBOXYPEPTIDASE A,B"/>
    <property type="match status" value="1"/>
</dbReference>
<dbReference type="GO" id="GO:0008270">
    <property type="term" value="F:zinc ion binding"/>
    <property type="evidence" value="ECO:0007669"/>
    <property type="project" value="InterPro"/>
</dbReference>
<dbReference type="SMART" id="SM00631">
    <property type="entry name" value="Zn_pept"/>
    <property type="match status" value="1"/>
</dbReference>
<reference evidence="11" key="1">
    <citation type="submission" date="2018-05" db="EMBL/GenBank/DDBJ databases">
        <authorList>
            <person name="Lanie J.A."/>
            <person name="Ng W.-L."/>
            <person name="Kazmierczak K.M."/>
            <person name="Andrzejewski T.M."/>
            <person name="Davidsen T.M."/>
            <person name="Wayne K.J."/>
            <person name="Tettelin H."/>
            <person name="Glass J.I."/>
            <person name="Rusch D."/>
            <person name="Podicherti R."/>
            <person name="Tsui H.-C.T."/>
            <person name="Winkler M.E."/>
        </authorList>
    </citation>
    <scope>NUCLEOTIDE SEQUENCE</scope>
</reference>
<dbReference type="InterPro" id="IPR000834">
    <property type="entry name" value="Peptidase_M14"/>
</dbReference>
<dbReference type="GO" id="GO:0004181">
    <property type="term" value="F:metallocarboxypeptidase activity"/>
    <property type="evidence" value="ECO:0007669"/>
    <property type="project" value="InterPro"/>
</dbReference>
<dbReference type="PROSITE" id="PS52035">
    <property type="entry name" value="PEPTIDASE_M14"/>
    <property type="match status" value="1"/>
</dbReference>
<dbReference type="FunFam" id="3.40.630.10:FF:000084">
    <property type="entry name" value="Carboxypeptidase B2"/>
    <property type="match status" value="1"/>
</dbReference>
<dbReference type="GO" id="GO:0005615">
    <property type="term" value="C:extracellular space"/>
    <property type="evidence" value="ECO:0007669"/>
    <property type="project" value="TreeGrafter"/>
</dbReference>
<dbReference type="Pfam" id="PF00246">
    <property type="entry name" value="Peptidase_M14"/>
    <property type="match status" value="1"/>
</dbReference>
<name>A0A383BJW9_9ZZZZ</name>
<comment type="cofactor">
    <cofactor evidence="1">
        <name>Zn(2+)</name>
        <dbReference type="ChEBI" id="CHEBI:29105"/>
    </cofactor>
</comment>
<keyword evidence="5" id="KW-0479">Metal-binding</keyword>
<keyword evidence="4" id="KW-0645">Protease</keyword>
<evidence type="ECO:0000256" key="2">
    <source>
        <dbReference type="ARBA" id="ARBA00005988"/>
    </source>
</evidence>
<keyword evidence="8" id="KW-0862">Zinc</keyword>
<evidence type="ECO:0000256" key="6">
    <source>
        <dbReference type="ARBA" id="ARBA00022729"/>
    </source>
</evidence>
<protein>
    <recommendedName>
        <fullName evidence="10">Peptidase M14 domain-containing protein</fullName>
    </recommendedName>
</protein>
<organism evidence="11">
    <name type="scientific">marine metagenome</name>
    <dbReference type="NCBI Taxonomy" id="408172"/>
    <lineage>
        <taxon>unclassified sequences</taxon>
        <taxon>metagenomes</taxon>
        <taxon>ecological metagenomes</taxon>
    </lineage>
</organism>
<evidence type="ECO:0000256" key="7">
    <source>
        <dbReference type="ARBA" id="ARBA00022801"/>
    </source>
</evidence>
<dbReference type="AlphaFoldDB" id="A0A383BJW9"/>
<dbReference type="CDD" id="cd03859">
    <property type="entry name" value="M14_CPT"/>
    <property type="match status" value="1"/>
</dbReference>
<evidence type="ECO:0000256" key="4">
    <source>
        <dbReference type="ARBA" id="ARBA00022670"/>
    </source>
</evidence>
<dbReference type="SUPFAM" id="SSF53187">
    <property type="entry name" value="Zn-dependent exopeptidases"/>
    <property type="match status" value="1"/>
</dbReference>
<dbReference type="EMBL" id="UINC01200971">
    <property type="protein sequence ID" value="SVE20103.1"/>
    <property type="molecule type" value="Genomic_DNA"/>
</dbReference>
<evidence type="ECO:0000256" key="3">
    <source>
        <dbReference type="ARBA" id="ARBA00022645"/>
    </source>
</evidence>
<evidence type="ECO:0000256" key="9">
    <source>
        <dbReference type="ARBA" id="ARBA00023049"/>
    </source>
</evidence>
<evidence type="ECO:0000256" key="8">
    <source>
        <dbReference type="ARBA" id="ARBA00022833"/>
    </source>
</evidence>
<accession>A0A383BJW9</accession>
<feature type="non-terminal residue" evidence="11">
    <location>
        <position position="243"/>
    </location>
</feature>
<dbReference type="InterPro" id="IPR033810">
    <property type="entry name" value="Carboxypeptidase_T"/>
</dbReference>
<feature type="domain" description="Peptidase M14" evidence="10">
    <location>
        <begin position="1"/>
        <end position="230"/>
    </location>
</feature>
<evidence type="ECO:0000259" key="10">
    <source>
        <dbReference type="PROSITE" id="PS52035"/>
    </source>
</evidence>